<name>A0A8A3NX22_9HELO</name>
<dbReference type="EMBL" id="CP063405">
    <property type="protein sequence ID" value="QSZ29022.1"/>
    <property type="molecule type" value="Genomic_DNA"/>
</dbReference>
<keyword evidence="9" id="KW-0732">Signal</keyword>
<dbReference type="CDD" id="cd08760">
    <property type="entry name" value="Cyt_b561_FRRS1_like"/>
    <property type="match status" value="1"/>
</dbReference>
<evidence type="ECO:0000256" key="1">
    <source>
        <dbReference type="ARBA" id="ARBA00004370"/>
    </source>
</evidence>
<dbReference type="Gene3D" id="1.20.120.1770">
    <property type="match status" value="1"/>
</dbReference>
<evidence type="ECO:0000259" key="10">
    <source>
        <dbReference type="SMART" id="SM00664"/>
    </source>
</evidence>
<feature type="chain" id="PRO_5032943013" description="DOMON domain-containing protein" evidence="9">
    <location>
        <begin position="22"/>
        <end position="439"/>
    </location>
</feature>
<evidence type="ECO:0000256" key="2">
    <source>
        <dbReference type="ARBA" id="ARBA00022448"/>
    </source>
</evidence>
<organism evidence="12 13">
    <name type="scientific">Monilinia vaccinii-corymbosi</name>
    <dbReference type="NCBI Taxonomy" id="61207"/>
    <lineage>
        <taxon>Eukaryota</taxon>
        <taxon>Fungi</taxon>
        <taxon>Dikarya</taxon>
        <taxon>Ascomycota</taxon>
        <taxon>Pezizomycotina</taxon>
        <taxon>Leotiomycetes</taxon>
        <taxon>Helotiales</taxon>
        <taxon>Sclerotiniaceae</taxon>
        <taxon>Monilinia</taxon>
    </lineage>
</organism>
<feature type="domain" description="Cytochrome b561" evidence="11">
    <location>
        <begin position="244"/>
        <end position="366"/>
    </location>
</feature>
<evidence type="ECO:0000256" key="6">
    <source>
        <dbReference type="ARBA" id="ARBA00023136"/>
    </source>
</evidence>
<evidence type="ECO:0000256" key="5">
    <source>
        <dbReference type="ARBA" id="ARBA00022989"/>
    </source>
</evidence>
<feature type="region of interest" description="Disordered" evidence="7">
    <location>
        <begin position="193"/>
        <end position="230"/>
    </location>
</feature>
<dbReference type="PANTHER" id="PTHR47797">
    <property type="entry name" value="DEHYDROGENASE, PUTATIVE (AFU_ORTHOLOGUE AFUA_8G05805)-RELATED"/>
    <property type="match status" value="1"/>
</dbReference>
<accession>A0A8A3NX22</accession>
<evidence type="ECO:0000256" key="9">
    <source>
        <dbReference type="SAM" id="SignalP"/>
    </source>
</evidence>
<feature type="transmembrane region" description="Helical" evidence="8">
    <location>
        <begin position="342"/>
        <end position="365"/>
    </location>
</feature>
<keyword evidence="13" id="KW-1185">Reference proteome</keyword>
<feature type="compositionally biased region" description="Low complexity" evidence="7">
    <location>
        <begin position="205"/>
        <end position="220"/>
    </location>
</feature>
<feature type="region of interest" description="Disordered" evidence="7">
    <location>
        <begin position="403"/>
        <end position="427"/>
    </location>
</feature>
<evidence type="ECO:0000259" key="11">
    <source>
        <dbReference type="SMART" id="SM00665"/>
    </source>
</evidence>
<protein>
    <recommendedName>
        <fullName evidence="14">DOMON domain-containing protein</fullName>
    </recommendedName>
</protein>
<evidence type="ECO:0008006" key="14">
    <source>
        <dbReference type="Google" id="ProtNLM"/>
    </source>
</evidence>
<gene>
    <name evidence="12" type="ORF">DSL72_003532</name>
</gene>
<evidence type="ECO:0000313" key="13">
    <source>
        <dbReference type="Proteomes" id="UP000672032"/>
    </source>
</evidence>
<sequence length="439" mass="46674">MKFYTKVITMIVLGRLGCVSALATFSPPGGPTYSLGIPPTTVAAGTGNIYFQLSASDTYQWVALGIGRTMAGAYIFIIYSDGNGNVTLSARDGGPGHVEPMLDGELASKVQLLVGSGVTGGVMKANVLCTKCPLTSTTTTSSPWIAAWNKGSPIDSTSNSYTINQHDDDSYRQFTYDLTAAAISSDQNPFLSPTAGTSVSESNLPSATASQPSSSSSYSTGNGGGEGSEEYRTSASTIKAYNIAHGTIMGITMVILFPLGAISMVLFGKWWIHAAFQIFSLVMLVIGFGLGVKLAMFKDYLFKYPAKTHTSFGLALFILFFIQPILGLLHHLAYQRQHARGVVGYVHIWYGRVLLILGIINGGLGLQLAGNTKGGEIAYGLIAGLVALAYLTMVVSKSLGKCVGSQASSGRNGEKERQNGERIPMKNRIPARRMAKERI</sequence>
<dbReference type="SMART" id="SM00664">
    <property type="entry name" value="DoH"/>
    <property type="match status" value="1"/>
</dbReference>
<dbReference type="GO" id="GO:0016020">
    <property type="term" value="C:membrane"/>
    <property type="evidence" value="ECO:0007669"/>
    <property type="project" value="UniProtKB-SubCell"/>
</dbReference>
<dbReference type="Gene3D" id="2.60.40.1210">
    <property type="entry name" value="Cellobiose dehydrogenase, cytochrome domain"/>
    <property type="match status" value="1"/>
</dbReference>
<evidence type="ECO:0000256" key="3">
    <source>
        <dbReference type="ARBA" id="ARBA00022692"/>
    </source>
</evidence>
<dbReference type="Proteomes" id="UP000672032">
    <property type="component" value="Chromosome 1"/>
</dbReference>
<reference evidence="12" key="1">
    <citation type="submission" date="2020-10" db="EMBL/GenBank/DDBJ databases">
        <title>Genome Sequence of Monilinia vaccinii-corymbosi Sheds Light on Mummy Berry Disease Infection of Blueberry and Mating Type.</title>
        <authorList>
            <person name="Yow A.G."/>
            <person name="Zhang Y."/>
            <person name="Bansal K."/>
            <person name="Eacker S.M."/>
            <person name="Sullivan S."/>
            <person name="Liachko I."/>
            <person name="Cubeta M.A."/>
            <person name="Rollins J.A."/>
            <person name="Ashrafi H."/>
        </authorList>
    </citation>
    <scope>NUCLEOTIDE SEQUENCE</scope>
    <source>
        <strain evidence="12">RL-1</strain>
    </source>
</reference>
<dbReference type="InterPro" id="IPR015920">
    <property type="entry name" value="Cellobiose_DH-like_cyt"/>
</dbReference>
<evidence type="ECO:0000313" key="12">
    <source>
        <dbReference type="EMBL" id="QSZ29022.1"/>
    </source>
</evidence>
<keyword evidence="4" id="KW-0249">Electron transport</keyword>
<feature type="signal peptide" evidence="9">
    <location>
        <begin position="1"/>
        <end position="21"/>
    </location>
</feature>
<dbReference type="InterPro" id="IPR018825">
    <property type="entry name" value="DUF2427"/>
</dbReference>
<feature type="transmembrane region" description="Helical" evidence="8">
    <location>
        <begin position="312"/>
        <end position="330"/>
    </location>
</feature>
<evidence type="ECO:0000256" key="8">
    <source>
        <dbReference type="SAM" id="Phobius"/>
    </source>
</evidence>
<dbReference type="Pfam" id="PF16010">
    <property type="entry name" value="CDH-cyt"/>
    <property type="match status" value="1"/>
</dbReference>
<feature type="transmembrane region" description="Helical" evidence="8">
    <location>
        <begin position="243"/>
        <end position="267"/>
    </location>
</feature>
<comment type="subcellular location">
    <subcellularLocation>
        <location evidence="1">Membrane</location>
    </subcellularLocation>
</comment>
<feature type="transmembrane region" description="Helical" evidence="8">
    <location>
        <begin position="377"/>
        <end position="395"/>
    </location>
</feature>
<evidence type="ECO:0000256" key="7">
    <source>
        <dbReference type="SAM" id="MobiDB-lite"/>
    </source>
</evidence>
<dbReference type="OrthoDB" id="19261at2759"/>
<proteinExistence type="predicted"/>
<dbReference type="InterPro" id="IPR006593">
    <property type="entry name" value="Cyt_b561/ferric_Rdtase_TM"/>
</dbReference>
<dbReference type="PANTHER" id="PTHR47797:SF4">
    <property type="entry name" value="DOMON DOMAIN-CONTAINING PROTEIN"/>
    <property type="match status" value="1"/>
</dbReference>
<dbReference type="Pfam" id="PF10348">
    <property type="entry name" value="DUF2427"/>
    <property type="match status" value="1"/>
</dbReference>
<dbReference type="CDD" id="cd09630">
    <property type="entry name" value="CDH_like_cytochrome"/>
    <property type="match status" value="1"/>
</dbReference>
<dbReference type="SMART" id="SM00665">
    <property type="entry name" value="B561"/>
    <property type="match status" value="1"/>
</dbReference>
<dbReference type="InterPro" id="IPR005018">
    <property type="entry name" value="DOMON_domain"/>
</dbReference>
<feature type="transmembrane region" description="Helical" evidence="8">
    <location>
        <begin position="274"/>
        <end position="292"/>
    </location>
</feature>
<evidence type="ECO:0000256" key="4">
    <source>
        <dbReference type="ARBA" id="ARBA00022982"/>
    </source>
</evidence>
<keyword evidence="6 8" id="KW-0472">Membrane</keyword>
<dbReference type="AlphaFoldDB" id="A0A8A3NX22"/>
<keyword evidence="5 8" id="KW-1133">Transmembrane helix</keyword>
<dbReference type="SUPFAM" id="SSF49344">
    <property type="entry name" value="CBD9-like"/>
    <property type="match status" value="1"/>
</dbReference>
<keyword evidence="3 8" id="KW-0812">Transmembrane</keyword>
<keyword evidence="2" id="KW-0813">Transport</keyword>
<feature type="compositionally biased region" description="Polar residues" evidence="7">
    <location>
        <begin position="193"/>
        <end position="204"/>
    </location>
</feature>
<feature type="domain" description="DOMON" evidence="10">
    <location>
        <begin position="61"/>
        <end position="149"/>
    </location>
</feature>
<feature type="compositionally biased region" description="Basic and acidic residues" evidence="7">
    <location>
        <begin position="412"/>
        <end position="424"/>
    </location>
</feature>